<proteinExistence type="predicted"/>
<accession>A0AA40DNV1</accession>
<protein>
    <recommendedName>
        <fullName evidence="4">Secreted protein</fullName>
    </recommendedName>
</protein>
<sequence length="208" mass="22457">MTKLSTAITGAIAILAMGTSAAPSTAAETVVDKRCTGTTIQAPQDIIIFDITDTPETSGWSTNPLVQIFQYSDNLINYRQVLRFNPPSTGTCTWVMNLPASRYNTHVLQDKPANNAGPVHLSFWGVESTYKPGDKISDVKPKPGPYGVNAVQPGEQIIHSEPCAQIGTDLLVRIPPWDAAVTQSVYWAQDIKPGNPADSLGIYIKVDC</sequence>
<organism evidence="2 3">
    <name type="scientific">Lasiosphaeris hirsuta</name>
    <dbReference type="NCBI Taxonomy" id="260670"/>
    <lineage>
        <taxon>Eukaryota</taxon>
        <taxon>Fungi</taxon>
        <taxon>Dikarya</taxon>
        <taxon>Ascomycota</taxon>
        <taxon>Pezizomycotina</taxon>
        <taxon>Sordariomycetes</taxon>
        <taxon>Sordariomycetidae</taxon>
        <taxon>Sordariales</taxon>
        <taxon>Lasiosphaeriaceae</taxon>
        <taxon>Lasiosphaeris</taxon>
    </lineage>
</organism>
<keyword evidence="1" id="KW-0732">Signal</keyword>
<dbReference type="AlphaFoldDB" id="A0AA40DNV1"/>
<comment type="caution">
    <text evidence="2">The sequence shown here is derived from an EMBL/GenBank/DDBJ whole genome shotgun (WGS) entry which is preliminary data.</text>
</comment>
<evidence type="ECO:0000313" key="3">
    <source>
        <dbReference type="Proteomes" id="UP001172102"/>
    </source>
</evidence>
<keyword evidence="3" id="KW-1185">Reference proteome</keyword>
<name>A0AA40DNV1_9PEZI</name>
<gene>
    <name evidence="2" type="ORF">B0H67DRAFT_589185</name>
</gene>
<feature type="chain" id="PRO_5041244335" description="Secreted protein" evidence="1">
    <location>
        <begin position="22"/>
        <end position="208"/>
    </location>
</feature>
<dbReference type="Proteomes" id="UP001172102">
    <property type="component" value="Unassembled WGS sequence"/>
</dbReference>
<dbReference type="EMBL" id="JAUKUA010000006">
    <property type="protein sequence ID" value="KAK0708051.1"/>
    <property type="molecule type" value="Genomic_DNA"/>
</dbReference>
<feature type="signal peptide" evidence="1">
    <location>
        <begin position="1"/>
        <end position="21"/>
    </location>
</feature>
<evidence type="ECO:0000256" key="1">
    <source>
        <dbReference type="SAM" id="SignalP"/>
    </source>
</evidence>
<reference evidence="2" key="1">
    <citation type="submission" date="2023-06" db="EMBL/GenBank/DDBJ databases">
        <title>Genome-scale phylogeny and comparative genomics of the fungal order Sordariales.</title>
        <authorList>
            <consortium name="Lawrence Berkeley National Laboratory"/>
            <person name="Hensen N."/>
            <person name="Bonometti L."/>
            <person name="Westerberg I."/>
            <person name="Brannstrom I.O."/>
            <person name="Guillou S."/>
            <person name="Cros-Aarteil S."/>
            <person name="Calhoun S."/>
            <person name="Haridas S."/>
            <person name="Kuo A."/>
            <person name="Mondo S."/>
            <person name="Pangilinan J."/>
            <person name="Riley R."/>
            <person name="Labutti K."/>
            <person name="Andreopoulos B."/>
            <person name="Lipzen A."/>
            <person name="Chen C."/>
            <person name="Yanf M."/>
            <person name="Daum C."/>
            <person name="Ng V."/>
            <person name="Clum A."/>
            <person name="Steindorff A."/>
            <person name="Ohm R."/>
            <person name="Martin F."/>
            <person name="Silar P."/>
            <person name="Natvig D."/>
            <person name="Lalanne C."/>
            <person name="Gautier V."/>
            <person name="Ament-Velasquez S.L."/>
            <person name="Kruys A."/>
            <person name="Hutchinson M.I."/>
            <person name="Powell A.J."/>
            <person name="Barry K."/>
            <person name="Miller A.N."/>
            <person name="Grigoriev I.V."/>
            <person name="Debuchy R."/>
            <person name="Gladieux P."/>
            <person name="Thoren M.H."/>
            <person name="Johannesson H."/>
        </authorList>
    </citation>
    <scope>NUCLEOTIDE SEQUENCE</scope>
    <source>
        <strain evidence="2">SMH4607-1</strain>
    </source>
</reference>
<evidence type="ECO:0008006" key="4">
    <source>
        <dbReference type="Google" id="ProtNLM"/>
    </source>
</evidence>
<evidence type="ECO:0000313" key="2">
    <source>
        <dbReference type="EMBL" id="KAK0708051.1"/>
    </source>
</evidence>